<feature type="compositionally biased region" description="Pro residues" evidence="1">
    <location>
        <begin position="34"/>
        <end position="44"/>
    </location>
</feature>
<gene>
    <name evidence="2" type="ORF">HJG60_008133</name>
</gene>
<organism evidence="2 3">
    <name type="scientific">Phyllostomus discolor</name>
    <name type="common">pale spear-nosed bat</name>
    <dbReference type="NCBI Taxonomy" id="89673"/>
    <lineage>
        <taxon>Eukaryota</taxon>
        <taxon>Metazoa</taxon>
        <taxon>Chordata</taxon>
        <taxon>Craniata</taxon>
        <taxon>Vertebrata</taxon>
        <taxon>Euteleostomi</taxon>
        <taxon>Mammalia</taxon>
        <taxon>Eutheria</taxon>
        <taxon>Laurasiatheria</taxon>
        <taxon>Chiroptera</taxon>
        <taxon>Yangochiroptera</taxon>
        <taxon>Phyllostomidae</taxon>
        <taxon>Phyllostominae</taxon>
        <taxon>Phyllostomus</taxon>
    </lineage>
</organism>
<feature type="region of interest" description="Disordered" evidence="1">
    <location>
        <begin position="1"/>
        <end position="70"/>
    </location>
</feature>
<accession>A0A833Z8Z5</accession>
<evidence type="ECO:0000313" key="2">
    <source>
        <dbReference type="EMBL" id="KAF6088277.1"/>
    </source>
</evidence>
<evidence type="ECO:0000256" key="1">
    <source>
        <dbReference type="SAM" id="MobiDB-lite"/>
    </source>
</evidence>
<name>A0A833Z8Z5_9CHIR</name>
<dbReference type="Proteomes" id="UP000664940">
    <property type="component" value="Unassembled WGS sequence"/>
</dbReference>
<sequence>MPPQSGHTLPSETLSDGESLPHELGFQASWAPASPSPTSSPRPLPGSAGPTGLPHLGPGTLSPTRASEPLHNAVPPPWVPFLLLSWLLAVAPLSLFQAGAALRVPAPPEAPSSGRVWPCNWPSVAP</sequence>
<comment type="caution">
    <text evidence="2">The sequence shown here is derived from an EMBL/GenBank/DDBJ whole genome shotgun (WGS) entry which is preliminary data.</text>
</comment>
<proteinExistence type="predicted"/>
<reference evidence="2 3" key="1">
    <citation type="journal article" date="2020" name="Nature">
        <title>Six reference-quality genomes reveal evolution of bat adaptations.</title>
        <authorList>
            <person name="Jebb D."/>
            <person name="Huang Z."/>
            <person name="Pippel M."/>
            <person name="Hughes G.M."/>
            <person name="Lavrichenko K."/>
            <person name="Devanna P."/>
            <person name="Winkler S."/>
            <person name="Jermiin L.S."/>
            <person name="Skirmuntt E.C."/>
            <person name="Katzourakis A."/>
            <person name="Burkitt-Gray L."/>
            <person name="Ray D.A."/>
            <person name="Sullivan K.A.M."/>
            <person name="Roscito J.G."/>
            <person name="Kirilenko B.M."/>
            <person name="Davalos L.M."/>
            <person name="Corthals A.P."/>
            <person name="Power M.L."/>
            <person name="Jones G."/>
            <person name="Ransome R.D."/>
            <person name="Dechmann D.K.N."/>
            <person name="Locatelli A.G."/>
            <person name="Puechmaille S.J."/>
            <person name="Fedrigo O."/>
            <person name="Jarvis E.D."/>
            <person name="Hiller M."/>
            <person name="Vernes S.C."/>
            <person name="Myers E.W."/>
            <person name="Teeling E.C."/>
        </authorList>
    </citation>
    <scope>NUCLEOTIDE SEQUENCE [LARGE SCALE GENOMIC DNA]</scope>
    <source>
        <strain evidence="2">Bat1K_MPI-CBG_1</strain>
    </source>
</reference>
<dbReference type="EMBL" id="JABVXQ010000010">
    <property type="protein sequence ID" value="KAF6088277.1"/>
    <property type="molecule type" value="Genomic_DNA"/>
</dbReference>
<feature type="compositionally biased region" description="Low complexity" evidence="1">
    <location>
        <begin position="45"/>
        <end position="64"/>
    </location>
</feature>
<dbReference type="AlphaFoldDB" id="A0A833Z8Z5"/>
<feature type="compositionally biased region" description="Polar residues" evidence="1">
    <location>
        <begin position="1"/>
        <end position="16"/>
    </location>
</feature>
<evidence type="ECO:0000313" key="3">
    <source>
        <dbReference type="Proteomes" id="UP000664940"/>
    </source>
</evidence>
<protein>
    <submittedName>
        <fullName evidence="2">Uncharacterized protein</fullName>
    </submittedName>
</protein>